<comment type="caution">
    <text evidence="2">The sequence shown here is derived from an EMBL/GenBank/DDBJ whole genome shotgun (WGS) entry which is preliminary data.</text>
</comment>
<sequence length="311" mass="34907">MKKTIFFVFFFLTIFKANAQQDPHFTQYMNNMSVINPAYSTATPLILNLGSMYRYQWSGIKGAPKTFSLFAHTPLNDKIEGGFSLISDDIGDGAKKETNFFSDFAYSIRLSKKEKLSFGLKAGFRTISTNFNGFVLNSGDVSTDLAFMNNVNETLPNIGAGAFYFTDNYYLGISAPNLLSSKDIKSTKAINSFGPEEIHTYFTGGYVFDINQDFKFKPAFMAIFVKGAPVSIDLTANILYNEKFELGAAYRFNDAVSVLMNVNVTRNLRIGYSYDYTVSNLSQFNSGSHEIVLLYNLDFLGKGYDKSPRFF</sequence>
<dbReference type="AlphaFoldDB" id="A0A9X2BP33"/>
<dbReference type="EMBL" id="JALNUB010000007">
    <property type="protein sequence ID" value="MCK8142585.1"/>
    <property type="molecule type" value="Genomic_DNA"/>
</dbReference>
<dbReference type="Proteomes" id="UP001139260">
    <property type="component" value="Unassembled WGS sequence"/>
</dbReference>
<dbReference type="InterPro" id="IPR019861">
    <property type="entry name" value="PorP/SprF_Bacteroidetes"/>
</dbReference>
<reference evidence="2" key="1">
    <citation type="submission" date="2022-04" db="EMBL/GenBank/DDBJ databases">
        <title>Flavobacterium pygoscelis sp. nov. isolated from Chinstrap chick (Pygoscelis antarcticus).</title>
        <authorList>
            <person name="Irgang R."/>
            <person name="Poblete-Morales M."/>
            <person name="Avendano-Herrera R."/>
        </authorList>
    </citation>
    <scope>NUCLEOTIDE SEQUENCE</scope>
    <source>
        <strain evidence="2">I-SCBP12n</strain>
    </source>
</reference>
<accession>A0A9X2BP33</accession>
<dbReference type="RefSeq" id="WP_248428734.1">
    <property type="nucleotide sequence ID" value="NZ_JALNUB010000007.1"/>
</dbReference>
<proteinExistence type="predicted"/>
<organism evidence="2 3">
    <name type="scientific">Flavobacterium pygoscelis</name>
    <dbReference type="NCBI Taxonomy" id="2893176"/>
    <lineage>
        <taxon>Bacteria</taxon>
        <taxon>Pseudomonadati</taxon>
        <taxon>Bacteroidota</taxon>
        <taxon>Flavobacteriia</taxon>
        <taxon>Flavobacteriales</taxon>
        <taxon>Flavobacteriaceae</taxon>
        <taxon>Flavobacterium</taxon>
    </lineage>
</organism>
<evidence type="ECO:0000313" key="3">
    <source>
        <dbReference type="Proteomes" id="UP001139260"/>
    </source>
</evidence>
<gene>
    <name evidence="2" type="ORF">MW871_11850</name>
</gene>
<keyword evidence="1" id="KW-0732">Signal</keyword>
<dbReference type="NCBIfam" id="TIGR03519">
    <property type="entry name" value="T9SS_PorP_fam"/>
    <property type="match status" value="1"/>
</dbReference>
<feature type="chain" id="PRO_5040870676" evidence="1">
    <location>
        <begin position="20"/>
        <end position="311"/>
    </location>
</feature>
<protein>
    <submittedName>
        <fullName evidence="2">Type IX secretion system membrane protein PorP/SprF</fullName>
    </submittedName>
</protein>
<evidence type="ECO:0000313" key="2">
    <source>
        <dbReference type="EMBL" id="MCK8142585.1"/>
    </source>
</evidence>
<dbReference type="Pfam" id="PF11751">
    <property type="entry name" value="PorP_SprF"/>
    <property type="match status" value="1"/>
</dbReference>
<evidence type="ECO:0000256" key="1">
    <source>
        <dbReference type="SAM" id="SignalP"/>
    </source>
</evidence>
<feature type="signal peptide" evidence="1">
    <location>
        <begin position="1"/>
        <end position="19"/>
    </location>
</feature>
<keyword evidence="3" id="KW-1185">Reference proteome</keyword>
<name>A0A9X2BP33_9FLAO</name>